<dbReference type="InterPro" id="IPR017440">
    <property type="entry name" value="Cit_synth/succinyl-CoA_lig_AS"/>
</dbReference>
<dbReference type="InterPro" id="IPR033847">
    <property type="entry name" value="Citrt_syn/SCS-alpha_CS"/>
</dbReference>
<dbReference type="Pfam" id="PF00549">
    <property type="entry name" value="Ligase_CoA"/>
    <property type="match status" value="1"/>
</dbReference>
<name>A0A814CW15_9BILA</name>
<feature type="domain" description="CoA-binding" evidence="5">
    <location>
        <begin position="90"/>
        <end position="178"/>
    </location>
</feature>
<dbReference type="InterPro" id="IPR036291">
    <property type="entry name" value="NAD(P)-bd_dom_sf"/>
</dbReference>
<dbReference type="GO" id="GO:0005739">
    <property type="term" value="C:mitochondrion"/>
    <property type="evidence" value="ECO:0007669"/>
    <property type="project" value="TreeGrafter"/>
</dbReference>
<dbReference type="Gene3D" id="3.40.50.261">
    <property type="entry name" value="Succinyl-CoA synthetase domains"/>
    <property type="match status" value="1"/>
</dbReference>
<keyword evidence="1" id="KW-0816">Tricarboxylic acid cycle</keyword>
<organism evidence="6 7">
    <name type="scientific">Adineta steineri</name>
    <dbReference type="NCBI Taxonomy" id="433720"/>
    <lineage>
        <taxon>Eukaryota</taxon>
        <taxon>Metazoa</taxon>
        <taxon>Spiralia</taxon>
        <taxon>Gnathifera</taxon>
        <taxon>Rotifera</taxon>
        <taxon>Eurotatoria</taxon>
        <taxon>Bdelloidea</taxon>
        <taxon>Adinetida</taxon>
        <taxon>Adinetidae</taxon>
        <taxon>Adineta</taxon>
    </lineage>
</organism>
<dbReference type="InterPro" id="IPR005811">
    <property type="entry name" value="SUCC_ACL_C"/>
</dbReference>
<dbReference type="Gene3D" id="3.40.50.720">
    <property type="entry name" value="NAD(P)-binding Rossmann-like Domain"/>
    <property type="match status" value="1"/>
</dbReference>
<dbReference type="InterPro" id="IPR003781">
    <property type="entry name" value="CoA-bd"/>
</dbReference>
<proteinExistence type="inferred from homology"/>
<dbReference type="InterPro" id="IPR016102">
    <property type="entry name" value="Succinyl-CoA_synth-like"/>
</dbReference>
<dbReference type="SMART" id="SM00881">
    <property type="entry name" value="CoA_binding"/>
    <property type="match status" value="1"/>
</dbReference>
<gene>
    <name evidence="6" type="ORF">JYZ213_LOCUS13021</name>
</gene>
<evidence type="ECO:0000313" key="7">
    <source>
        <dbReference type="Proteomes" id="UP000663845"/>
    </source>
</evidence>
<evidence type="ECO:0000313" key="6">
    <source>
        <dbReference type="EMBL" id="CAF0946106.1"/>
    </source>
</evidence>
<dbReference type="Pfam" id="PF02629">
    <property type="entry name" value="CoA_binding"/>
    <property type="match status" value="1"/>
</dbReference>
<dbReference type="InterPro" id="IPR005810">
    <property type="entry name" value="CoA_lig_alpha"/>
</dbReference>
<evidence type="ECO:0000256" key="4">
    <source>
        <dbReference type="RuleBase" id="RU000677"/>
    </source>
</evidence>
<keyword evidence="3" id="KW-0547">Nucleotide-binding</keyword>
<dbReference type="PROSITE" id="PS00399">
    <property type="entry name" value="SUCCINYL_COA_LIG_2"/>
    <property type="match status" value="1"/>
</dbReference>
<accession>A0A814CW15</accession>
<dbReference type="GO" id="GO:0000166">
    <property type="term" value="F:nucleotide binding"/>
    <property type="evidence" value="ECO:0007669"/>
    <property type="project" value="UniProtKB-KW"/>
</dbReference>
<dbReference type="GO" id="GO:0009361">
    <property type="term" value="C:succinate-CoA ligase complex (ADP-forming)"/>
    <property type="evidence" value="ECO:0007669"/>
    <property type="project" value="TreeGrafter"/>
</dbReference>
<sequence length="384" mass="41070">MLRLTKIDLHQICNGDDTISIRLYNQLNQIIIPPVKILYIKITNNDLYSAIYLHTLTRHELIDKLCQLIEQPQQQHVFNIILELNKTQLKIDNDNVIDDFFALKKVVDSGADVTIVGGGFLGSELACALAVFKNVQDAMKETGATATVIYVPPPGAADAILEAIDAGIGLIVCITEGIPQHDMVKVKHALVRQNKSRLVGPNCPGVIAPGKCKIGIMPGHIHRPGPIGIVSRSGTLTYEAVHQTSQVGLGQSLCVGIGGDPFNGTDFIDCLDIFLNDKSTTGIILIGEIGGNAEESAAEYLKQHNTGSNAKPVVAFIAGQTAPPGRRMGHAGAIISGKSGGAEGKIQALKDAHVTVSDSPAKMGQLMYKLMKGEDHPISQKQTQ</sequence>
<dbReference type="SUPFAM" id="SSF51735">
    <property type="entry name" value="NAD(P)-binding Rossmann-fold domains"/>
    <property type="match status" value="1"/>
</dbReference>
<dbReference type="PRINTS" id="PR01798">
    <property type="entry name" value="SCOASYNTHASE"/>
</dbReference>
<dbReference type="FunFam" id="3.40.50.261:FF:000005">
    <property type="entry name" value="Succinate--CoA ligase [ADP-forming] subunit alpha, mitochondrial"/>
    <property type="match status" value="1"/>
</dbReference>
<dbReference type="PANTHER" id="PTHR11117">
    <property type="entry name" value="SUCCINYL-COA LIGASE SUBUNIT ALPHA"/>
    <property type="match status" value="1"/>
</dbReference>
<keyword evidence="2 4" id="KW-0436">Ligase</keyword>
<reference evidence="6" key="1">
    <citation type="submission" date="2021-02" db="EMBL/GenBank/DDBJ databases">
        <authorList>
            <person name="Nowell W R."/>
        </authorList>
    </citation>
    <scope>NUCLEOTIDE SEQUENCE</scope>
</reference>
<dbReference type="SUPFAM" id="SSF52210">
    <property type="entry name" value="Succinyl-CoA synthetase domains"/>
    <property type="match status" value="1"/>
</dbReference>
<dbReference type="PANTHER" id="PTHR11117:SF2">
    <property type="entry name" value="SUCCINATE--COA LIGASE [ADP_GDP-FORMING] SUBUNIT ALPHA, MITOCHONDRIAL"/>
    <property type="match status" value="1"/>
</dbReference>
<evidence type="ECO:0000259" key="5">
    <source>
        <dbReference type="SMART" id="SM00881"/>
    </source>
</evidence>
<protein>
    <recommendedName>
        <fullName evidence="5">CoA-binding domain-containing protein</fullName>
    </recommendedName>
</protein>
<dbReference type="NCBIfam" id="NF004230">
    <property type="entry name" value="PRK05678.1"/>
    <property type="match status" value="1"/>
</dbReference>
<dbReference type="UniPathway" id="UPA00223">
    <property type="reaction ID" value="UER00999"/>
</dbReference>
<evidence type="ECO:0000256" key="2">
    <source>
        <dbReference type="ARBA" id="ARBA00022598"/>
    </source>
</evidence>
<dbReference type="NCBIfam" id="TIGR01019">
    <property type="entry name" value="sucCoAalpha"/>
    <property type="match status" value="1"/>
</dbReference>
<dbReference type="GO" id="GO:0006099">
    <property type="term" value="P:tricarboxylic acid cycle"/>
    <property type="evidence" value="ECO:0007669"/>
    <property type="project" value="UniProtKB-UniPathway"/>
</dbReference>
<comment type="caution">
    <text evidence="6">The sequence shown here is derived from an EMBL/GenBank/DDBJ whole genome shotgun (WGS) entry which is preliminary data.</text>
</comment>
<dbReference type="GO" id="GO:0004775">
    <property type="term" value="F:succinate-CoA ligase (ADP-forming) activity"/>
    <property type="evidence" value="ECO:0007669"/>
    <property type="project" value="TreeGrafter"/>
</dbReference>
<evidence type="ECO:0000256" key="1">
    <source>
        <dbReference type="ARBA" id="ARBA00022532"/>
    </source>
</evidence>
<comment type="similarity">
    <text evidence="4">Belongs to the succinate/malate CoA ligase alpha subunit family.</text>
</comment>
<evidence type="ECO:0000256" key="3">
    <source>
        <dbReference type="ARBA" id="ARBA00022741"/>
    </source>
</evidence>
<dbReference type="EMBL" id="CAJNOG010000103">
    <property type="protein sequence ID" value="CAF0946106.1"/>
    <property type="molecule type" value="Genomic_DNA"/>
</dbReference>
<dbReference type="AlphaFoldDB" id="A0A814CW15"/>
<dbReference type="Proteomes" id="UP000663845">
    <property type="component" value="Unassembled WGS sequence"/>
</dbReference>
<dbReference type="PROSITE" id="PS01216">
    <property type="entry name" value="SUCCINYL_COA_LIG_1"/>
    <property type="match status" value="1"/>
</dbReference>
<dbReference type="GO" id="GO:0004776">
    <property type="term" value="F:succinate-CoA ligase (GDP-forming) activity"/>
    <property type="evidence" value="ECO:0007669"/>
    <property type="project" value="TreeGrafter"/>
</dbReference>